<name>D3ALR2_9FIRM</name>
<evidence type="ECO:0000313" key="1">
    <source>
        <dbReference type="EMBL" id="EFC97242.1"/>
    </source>
</evidence>
<dbReference type="Proteomes" id="UP000004968">
    <property type="component" value="Unassembled WGS sequence"/>
</dbReference>
<organism evidence="1 2">
    <name type="scientific">Hungatella hathewayi DSM 13479</name>
    <dbReference type="NCBI Taxonomy" id="566550"/>
    <lineage>
        <taxon>Bacteria</taxon>
        <taxon>Bacillati</taxon>
        <taxon>Bacillota</taxon>
        <taxon>Clostridia</taxon>
        <taxon>Lachnospirales</taxon>
        <taxon>Lachnospiraceae</taxon>
        <taxon>Hungatella</taxon>
    </lineage>
</organism>
<sequence length="49" mass="6083">MRHREFWNLVFSTNGISYSEWKGMDLSEYYEAREAYIKYREEIKNQKGQ</sequence>
<protein>
    <submittedName>
        <fullName evidence="1">Uncharacterized protein</fullName>
    </submittedName>
</protein>
<dbReference type="AlphaFoldDB" id="D3ALR2"/>
<dbReference type="HOGENOM" id="CLU_3219427_0_0_9"/>
<accession>D3ALR2</accession>
<comment type="caution">
    <text evidence="1">The sequence shown here is derived from an EMBL/GenBank/DDBJ whole genome shotgun (WGS) entry which is preliminary data.</text>
</comment>
<proteinExistence type="predicted"/>
<evidence type="ECO:0000313" key="2">
    <source>
        <dbReference type="Proteomes" id="UP000004968"/>
    </source>
</evidence>
<dbReference type="EMBL" id="ACIO01000417">
    <property type="protein sequence ID" value="EFC97242.1"/>
    <property type="molecule type" value="Genomic_DNA"/>
</dbReference>
<gene>
    <name evidence="1" type="ORF">CLOSTHATH_04558</name>
</gene>
<reference evidence="1 2" key="1">
    <citation type="submission" date="2010-01" db="EMBL/GenBank/DDBJ databases">
        <authorList>
            <person name="Weinstock G."/>
            <person name="Sodergren E."/>
            <person name="Clifton S."/>
            <person name="Fulton L."/>
            <person name="Fulton B."/>
            <person name="Courtney L."/>
            <person name="Fronick C."/>
            <person name="Harrison M."/>
            <person name="Strong C."/>
            <person name="Farmer C."/>
            <person name="Delahaunty K."/>
            <person name="Markovic C."/>
            <person name="Hall O."/>
            <person name="Minx P."/>
            <person name="Tomlinson C."/>
            <person name="Mitreva M."/>
            <person name="Nelson J."/>
            <person name="Hou S."/>
            <person name="Wollam A."/>
            <person name="Pepin K.H."/>
            <person name="Johnson M."/>
            <person name="Bhonagiri V."/>
            <person name="Nash W.E."/>
            <person name="Warren W."/>
            <person name="Chinwalla A."/>
            <person name="Mardis E.R."/>
            <person name="Wilson R.K."/>
        </authorList>
    </citation>
    <scope>NUCLEOTIDE SEQUENCE [LARGE SCALE GENOMIC DNA]</scope>
    <source>
        <strain evidence="1 2">DSM 13479</strain>
    </source>
</reference>